<dbReference type="PANTHER" id="PTHR23531">
    <property type="entry name" value="QUINOLENE RESISTANCE PROTEIN NORA"/>
    <property type="match status" value="1"/>
</dbReference>
<dbReference type="Pfam" id="PF07690">
    <property type="entry name" value="MFS_1"/>
    <property type="match status" value="1"/>
</dbReference>
<name>A0A9W6RZR2_9ACTN</name>
<evidence type="ECO:0000256" key="2">
    <source>
        <dbReference type="ARBA" id="ARBA00022692"/>
    </source>
</evidence>
<keyword evidence="8" id="KW-1185">Reference proteome</keyword>
<dbReference type="InterPro" id="IPR011701">
    <property type="entry name" value="MFS"/>
</dbReference>
<proteinExistence type="predicted"/>
<evidence type="ECO:0000256" key="5">
    <source>
        <dbReference type="SAM" id="Phobius"/>
    </source>
</evidence>
<evidence type="ECO:0000313" key="7">
    <source>
        <dbReference type="EMBL" id="GLY83057.1"/>
    </source>
</evidence>
<keyword evidence="3 5" id="KW-1133">Transmembrane helix</keyword>
<accession>A0A9W6RZR2</accession>
<dbReference type="PROSITE" id="PS50850">
    <property type="entry name" value="MFS"/>
    <property type="match status" value="1"/>
</dbReference>
<dbReference type="GO" id="GO:0022857">
    <property type="term" value="F:transmembrane transporter activity"/>
    <property type="evidence" value="ECO:0007669"/>
    <property type="project" value="InterPro"/>
</dbReference>
<comment type="caution">
    <text evidence="7">The sequence shown here is derived from an EMBL/GenBank/DDBJ whole genome shotgun (WGS) entry which is preliminary data.</text>
</comment>
<dbReference type="Gene3D" id="1.20.1250.20">
    <property type="entry name" value="MFS general substrate transporter like domains"/>
    <property type="match status" value="1"/>
</dbReference>
<dbReference type="PANTHER" id="PTHR23531:SF1">
    <property type="entry name" value="QUINOLENE RESISTANCE PROTEIN NORA"/>
    <property type="match status" value="1"/>
</dbReference>
<reference evidence="7" key="1">
    <citation type="submission" date="2023-03" db="EMBL/GenBank/DDBJ databases">
        <title>Actinoallomurus iriomotensis NBRC 103684.</title>
        <authorList>
            <person name="Ichikawa N."/>
            <person name="Sato H."/>
            <person name="Tonouchi N."/>
        </authorList>
    </citation>
    <scope>NUCLEOTIDE SEQUENCE</scope>
    <source>
        <strain evidence="7">NBRC 103684</strain>
    </source>
</reference>
<feature type="domain" description="Major facilitator superfamily (MFS) profile" evidence="6">
    <location>
        <begin position="1"/>
        <end position="402"/>
    </location>
</feature>
<feature type="transmembrane region" description="Helical" evidence="5">
    <location>
        <begin position="261"/>
        <end position="278"/>
    </location>
</feature>
<dbReference type="EMBL" id="BSTK01000001">
    <property type="protein sequence ID" value="GLY83057.1"/>
    <property type="molecule type" value="Genomic_DNA"/>
</dbReference>
<feature type="transmembrane region" description="Helical" evidence="5">
    <location>
        <begin position="290"/>
        <end position="308"/>
    </location>
</feature>
<evidence type="ECO:0000259" key="6">
    <source>
        <dbReference type="PROSITE" id="PS50850"/>
    </source>
</evidence>
<dbReference type="AlphaFoldDB" id="A0A9W6RZR2"/>
<dbReference type="InterPro" id="IPR036259">
    <property type="entry name" value="MFS_trans_sf"/>
</dbReference>
<dbReference type="InterPro" id="IPR020846">
    <property type="entry name" value="MFS_dom"/>
</dbReference>
<feature type="transmembrane region" description="Helical" evidence="5">
    <location>
        <begin position="314"/>
        <end position="337"/>
    </location>
</feature>
<feature type="transmembrane region" description="Helical" evidence="5">
    <location>
        <begin position="378"/>
        <end position="397"/>
    </location>
</feature>
<comment type="subcellular location">
    <subcellularLocation>
        <location evidence="1">Cell membrane</location>
        <topology evidence="1">Multi-pass membrane protein</topology>
    </subcellularLocation>
</comment>
<feature type="transmembrane region" description="Helical" evidence="5">
    <location>
        <begin position="96"/>
        <end position="114"/>
    </location>
</feature>
<feature type="transmembrane region" description="Helical" evidence="5">
    <location>
        <begin position="183"/>
        <end position="201"/>
    </location>
</feature>
<sequence>MVPICIISPMEINEVPTRQEPAVGTTGPPVRRLWSAVLCGYLAFGATLQALPGYVIERFTGGTVAAGWAVGIAFAATALGRPWAGRAGDAGRSRPVVLAGGLLIALGALGHLLAPDLAVLLLARVAMGAGEAAVFSAALPWVLTGTPPERRGRVAGWFGLSMWGGLAAGPLIAIVAGSGGPRAVWWTVLGLGLACALLVLTTRPQPVHEDRPAFRPRGVRDLVPAGAVLPGLGLGLSAYGYGTVTTLLVLYLTSGGHGGQNAALAVFAGAFLVTRWLGSPRVDRHGGPRVALVVLTIEIAGLLLVARSPDPVTALPGAALVGVGLSLMFPATVAMTLARSGPVRPGASVGLTTSFWDLGILVAGPTAGLISAHAGDRAAFLTAAASAALALVVTFALRCGAAPRKFGCGACASGLRSGT</sequence>
<dbReference type="InterPro" id="IPR052714">
    <property type="entry name" value="MFS_Exporter"/>
</dbReference>
<protein>
    <recommendedName>
        <fullName evidence="6">Major facilitator superfamily (MFS) profile domain-containing protein</fullName>
    </recommendedName>
</protein>
<feature type="transmembrane region" description="Helical" evidence="5">
    <location>
        <begin position="62"/>
        <end position="84"/>
    </location>
</feature>
<keyword evidence="2 5" id="KW-0812">Transmembrane</keyword>
<feature type="transmembrane region" description="Helical" evidence="5">
    <location>
        <begin position="155"/>
        <end position="177"/>
    </location>
</feature>
<evidence type="ECO:0000256" key="1">
    <source>
        <dbReference type="ARBA" id="ARBA00004651"/>
    </source>
</evidence>
<gene>
    <name evidence="7" type="ORF">Airi02_009870</name>
</gene>
<keyword evidence="4 5" id="KW-0472">Membrane</keyword>
<organism evidence="7 8">
    <name type="scientific">Actinoallomurus iriomotensis</name>
    <dbReference type="NCBI Taxonomy" id="478107"/>
    <lineage>
        <taxon>Bacteria</taxon>
        <taxon>Bacillati</taxon>
        <taxon>Actinomycetota</taxon>
        <taxon>Actinomycetes</taxon>
        <taxon>Streptosporangiales</taxon>
        <taxon>Thermomonosporaceae</taxon>
        <taxon>Actinoallomurus</taxon>
    </lineage>
</organism>
<feature type="transmembrane region" description="Helical" evidence="5">
    <location>
        <begin position="120"/>
        <end position="143"/>
    </location>
</feature>
<dbReference type="SUPFAM" id="SSF103473">
    <property type="entry name" value="MFS general substrate transporter"/>
    <property type="match status" value="1"/>
</dbReference>
<feature type="transmembrane region" description="Helical" evidence="5">
    <location>
        <begin position="222"/>
        <end position="241"/>
    </location>
</feature>
<evidence type="ECO:0000313" key="8">
    <source>
        <dbReference type="Proteomes" id="UP001165074"/>
    </source>
</evidence>
<dbReference type="Proteomes" id="UP001165074">
    <property type="component" value="Unassembled WGS sequence"/>
</dbReference>
<dbReference type="GO" id="GO:0005886">
    <property type="term" value="C:plasma membrane"/>
    <property type="evidence" value="ECO:0007669"/>
    <property type="project" value="UniProtKB-SubCell"/>
</dbReference>
<feature type="transmembrane region" description="Helical" evidence="5">
    <location>
        <begin position="349"/>
        <end position="372"/>
    </location>
</feature>
<evidence type="ECO:0000256" key="3">
    <source>
        <dbReference type="ARBA" id="ARBA00022989"/>
    </source>
</evidence>
<feature type="transmembrane region" description="Helical" evidence="5">
    <location>
        <begin position="33"/>
        <end position="56"/>
    </location>
</feature>
<evidence type="ECO:0000256" key="4">
    <source>
        <dbReference type="ARBA" id="ARBA00023136"/>
    </source>
</evidence>